<evidence type="ECO:0000313" key="2">
    <source>
        <dbReference type="Proteomes" id="UP001163321"/>
    </source>
</evidence>
<proteinExistence type="predicted"/>
<reference evidence="1 2" key="1">
    <citation type="journal article" date="2022" name="bioRxiv">
        <title>The genome of the oomycete Peronosclerospora sorghi, a cosmopolitan pathogen of maize and sorghum, is inflated with dispersed pseudogenes.</title>
        <authorList>
            <person name="Fletcher K."/>
            <person name="Martin F."/>
            <person name="Isakeit T."/>
            <person name="Cavanaugh K."/>
            <person name="Magill C."/>
            <person name="Michelmore R."/>
        </authorList>
    </citation>
    <scope>NUCLEOTIDE SEQUENCE [LARGE SCALE GENOMIC DNA]</scope>
    <source>
        <strain evidence="1">P6</strain>
    </source>
</reference>
<protein>
    <submittedName>
        <fullName evidence="1">Uncharacterized protein</fullName>
    </submittedName>
</protein>
<accession>A0ACC0W8F8</accession>
<evidence type="ECO:0000313" key="1">
    <source>
        <dbReference type="EMBL" id="KAI9914727.1"/>
    </source>
</evidence>
<organism evidence="1 2">
    <name type="scientific">Peronosclerospora sorghi</name>
    <dbReference type="NCBI Taxonomy" id="230839"/>
    <lineage>
        <taxon>Eukaryota</taxon>
        <taxon>Sar</taxon>
        <taxon>Stramenopiles</taxon>
        <taxon>Oomycota</taxon>
        <taxon>Peronosporomycetes</taxon>
        <taxon>Peronosporales</taxon>
        <taxon>Peronosporaceae</taxon>
        <taxon>Peronosclerospora</taxon>
    </lineage>
</organism>
<keyword evidence="2" id="KW-1185">Reference proteome</keyword>
<name>A0ACC0W8F8_9STRA</name>
<sequence length="113" mass="12500">MILASIGFYMLNKVLQLRKQPMFCTLESGGNRELSVALRAQRFSTDDGAGRAHEARRCHSVLLKGPIACLFDVSIPSFVSPWTGYFCRVGRRMETGHCGDRTTTFGISNPSSL</sequence>
<dbReference type="Proteomes" id="UP001163321">
    <property type="component" value="Chromosome 3"/>
</dbReference>
<dbReference type="EMBL" id="CM047582">
    <property type="protein sequence ID" value="KAI9914727.1"/>
    <property type="molecule type" value="Genomic_DNA"/>
</dbReference>
<gene>
    <name evidence="1" type="ORF">PsorP6_007277</name>
</gene>
<comment type="caution">
    <text evidence="1">The sequence shown here is derived from an EMBL/GenBank/DDBJ whole genome shotgun (WGS) entry which is preliminary data.</text>
</comment>